<evidence type="ECO:0000313" key="3">
    <source>
        <dbReference type="EMBL" id="GGF98361.1"/>
    </source>
</evidence>
<feature type="transmembrane region" description="Helical" evidence="2">
    <location>
        <begin position="117"/>
        <end position="137"/>
    </location>
</feature>
<proteinExistence type="predicted"/>
<reference evidence="3" key="1">
    <citation type="journal article" date="2014" name="Int. J. Syst. Evol. Microbiol.">
        <title>Complete genome sequence of Corynebacterium casei LMG S-19264T (=DSM 44701T), isolated from a smear-ripened cheese.</title>
        <authorList>
            <consortium name="US DOE Joint Genome Institute (JGI-PGF)"/>
            <person name="Walter F."/>
            <person name="Albersmeier A."/>
            <person name="Kalinowski J."/>
            <person name="Ruckert C."/>
        </authorList>
    </citation>
    <scope>NUCLEOTIDE SEQUENCE</scope>
    <source>
        <strain evidence="3">CCM 7905</strain>
    </source>
</reference>
<feature type="compositionally biased region" description="Basic and acidic residues" evidence="1">
    <location>
        <begin position="1"/>
        <end position="20"/>
    </location>
</feature>
<feature type="transmembrane region" description="Helical" evidence="2">
    <location>
        <begin position="90"/>
        <end position="110"/>
    </location>
</feature>
<reference evidence="3" key="2">
    <citation type="submission" date="2020-09" db="EMBL/GenBank/DDBJ databases">
        <authorList>
            <person name="Sun Q."/>
            <person name="Sedlacek I."/>
        </authorList>
    </citation>
    <scope>NUCLEOTIDE SEQUENCE</scope>
    <source>
        <strain evidence="3">CCM 7905</strain>
    </source>
</reference>
<feature type="transmembrane region" description="Helical" evidence="2">
    <location>
        <begin position="143"/>
        <end position="161"/>
    </location>
</feature>
<feature type="transmembrane region" description="Helical" evidence="2">
    <location>
        <begin position="44"/>
        <end position="70"/>
    </location>
</feature>
<evidence type="ECO:0000313" key="4">
    <source>
        <dbReference type="Proteomes" id="UP000654257"/>
    </source>
</evidence>
<gene>
    <name evidence="3" type="ORF">GCM10007304_10460</name>
</gene>
<keyword evidence="2" id="KW-0472">Membrane</keyword>
<feature type="region of interest" description="Disordered" evidence="1">
    <location>
        <begin position="1"/>
        <end position="34"/>
    </location>
</feature>
<keyword evidence="4" id="KW-1185">Reference proteome</keyword>
<protein>
    <submittedName>
        <fullName evidence="3">Uncharacterized protein</fullName>
    </submittedName>
</protein>
<keyword evidence="2" id="KW-1133">Transmembrane helix</keyword>
<comment type="caution">
    <text evidence="3">The sequence shown here is derived from an EMBL/GenBank/DDBJ whole genome shotgun (WGS) entry which is preliminary data.</text>
</comment>
<evidence type="ECO:0000256" key="1">
    <source>
        <dbReference type="SAM" id="MobiDB-lite"/>
    </source>
</evidence>
<dbReference type="RefSeq" id="WP_188543586.1">
    <property type="nucleotide sequence ID" value="NZ_BMCU01000001.1"/>
</dbReference>
<dbReference type="Proteomes" id="UP000654257">
    <property type="component" value="Unassembled WGS sequence"/>
</dbReference>
<dbReference type="AlphaFoldDB" id="A0A917CUT9"/>
<name>A0A917CUT9_9NOCA</name>
<evidence type="ECO:0000256" key="2">
    <source>
        <dbReference type="SAM" id="Phobius"/>
    </source>
</evidence>
<sequence length="171" mass="17762">MSDRYPREPDGYGYGDDRTRAYATQPGQPGKPQAGTPKFDVGPFVGGVVATAIVAFVAGWVATLIVQAIYQRTGTNVAWIYGADDPWLAGVYGALAALLAGALLLLLFQAVPSPNTFFSWIVGLITVAIIVLPFLAAGAVVEAIGAAVVNGLMGFAILALLSTTAARTYRG</sequence>
<organism evidence="3 4">
    <name type="scientific">Rhodococcoides trifolii</name>
    <dbReference type="NCBI Taxonomy" id="908250"/>
    <lineage>
        <taxon>Bacteria</taxon>
        <taxon>Bacillati</taxon>
        <taxon>Actinomycetota</taxon>
        <taxon>Actinomycetes</taxon>
        <taxon>Mycobacteriales</taxon>
        <taxon>Nocardiaceae</taxon>
        <taxon>Rhodococcoides</taxon>
    </lineage>
</organism>
<dbReference type="EMBL" id="BMCU01000001">
    <property type="protein sequence ID" value="GGF98361.1"/>
    <property type="molecule type" value="Genomic_DNA"/>
</dbReference>
<accession>A0A917CUT9</accession>
<keyword evidence="2" id="KW-0812">Transmembrane</keyword>